<evidence type="ECO:0000256" key="1">
    <source>
        <dbReference type="SAM" id="MobiDB-lite"/>
    </source>
</evidence>
<organism evidence="2">
    <name type="scientific">Ceratitis capitata</name>
    <name type="common">Mediterranean fruit fly</name>
    <name type="synonym">Tephritis capitata</name>
    <dbReference type="NCBI Taxonomy" id="7213"/>
    <lineage>
        <taxon>Eukaryota</taxon>
        <taxon>Metazoa</taxon>
        <taxon>Ecdysozoa</taxon>
        <taxon>Arthropoda</taxon>
        <taxon>Hexapoda</taxon>
        <taxon>Insecta</taxon>
        <taxon>Pterygota</taxon>
        <taxon>Neoptera</taxon>
        <taxon>Endopterygota</taxon>
        <taxon>Diptera</taxon>
        <taxon>Brachycera</taxon>
        <taxon>Muscomorpha</taxon>
        <taxon>Tephritoidea</taxon>
        <taxon>Tephritidae</taxon>
        <taxon>Ceratitis</taxon>
        <taxon>Ceratitis</taxon>
    </lineage>
</organism>
<feature type="compositionally biased region" description="Polar residues" evidence="1">
    <location>
        <begin position="198"/>
        <end position="215"/>
    </location>
</feature>
<feature type="region of interest" description="Disordered" evidence="1">
    <location>
        <begin position="198"/>
        <end position="236"/>
    </location>
</feature>
<feature type="compositionally biased region" description="Polar residues" evidence="1">
    <location>
        <begin position="457"/>
        <end position="466"/>
    </location>
</feature>
<evidence type="ECO:0000313" key="2">
    <source>
        <dbReference type="EMBL" id="JAC00015.1"/>
    </source>
</evidence>
<feature type="compositionally biased region" description="Polar residues" evidence="1">
    <location>
        <begin position="107"/>
        <end position="120"/>
    </location>
</feature>
<name>W8C9L3_CERCA</name>
<dbReference type="EMBL" id="GAMC01006541">
    <property type="protein sequence ID" value="JAC00015.1"/>
    <property type="molecule type" value="mRNA"/>
</dbReference>
<protein>
    <submittedName>
        <fullName evidence="2">Uncharacterized protein</fullName>
    </submittedName>
</protein>
<feature type="compositionally biased region" description="Basic residues" evidence="1">
    <location>
        <begin position="251"/>
        <end position="260"/>
    </location>
</feature>
<proteinExistence type="evidence at transcript level"/>
<feature type="region of interest" description="Disordered" evidence="1">
    <location>
        <begin position="105"/>
        <end position="150"/>
    </location>
</feature>
<reference evidence="2" key="2">
    <citation type="journal article" date="2014" name="BMC Genomics">
        <title>A genomic perspective to assessing quality of mass-reared SIT flies used in Mediterranean fruit fly (Ceratitis capitata) eradication in California.</title>
        <authorList>
            <person name="Calla B."/>
            <person name="Hall B."/>
            <person name="Hou S."/>
            <person name="Geib S.M."/>
        </authorList>
    </citation>
    <scope>NUCLEOTIDE SEQUENCE</scope>
</reference>
<sequence>QQQRRPLVGTQYGPPQQRSFSSSEEEIQAHMLAPHSAAEYDYDASGINIGGSVGGVSVSGVGTGNGSGVGVNNAGVHFILSPSELQIHGNQVSTGYLRRNGAITGPSGMSLSQRSHSAAPTDSYHGVTGSGHSYYRSSSPRRGSLSPPDDRYIDYPVLPIRATGAGGGIVAGSAYGHTLPSGASSLSANIGVGLGGATTQQGRFQSRSATATPTGSPKKRQLPQVPQTSRSAMLRDRLGQEFDERPGGGRFGRHRTRQMHHQATYRSTGMGGWERHYTGLSDSDLQSMEARARPRHSLSPDKDFMGEFGDSDMESVVSVTSSAFSTQSERPRGSRGLSLPRNWRSLYGADPMPGGVPTSTLAGHHAQARGRGRGFFERYRANTIEVDDCDFLPTSLTGLPLTAYDMQMQSPPHFNAMSQQMLLLEQLEQLQQLAELAAADSPPNTAALVATSNPHNLLSTATTTNTPPHHLLPPHRQLLQQQQQQQ</sequence>
<feature type="non-terminal residue" evidence="2">
    <location>
        <position position="486"/>
    </location>
</feature>
<accession>W8C9L3</accession>
<reference evidence="2" key="1">
    <citation type="submission" date="2013-07" db="EMBL/GenBank/DDBJ databases">
        <authorList>
            <person name="Geib S."/>
        </authorList>
    </citation>
    <scope>NUCLEOTIDE SEQUENCE</scope>
</reference>
<dbReference type="AlphaFoldDB" id="W8C9L3"/>
<feature type="compositionally biased region" description="Polar residues" evidence="1">
    <location>
        <begin position="13"/>
        <end position="22"/>
    </location>
</feature>
<feature type="non-terminal residue" evidence="2">
    <location>
        <position position="1"/>
    </location>
</feature>
<feature type="region of interest" description="Disordered" evidence="1">
    <location>
        <begin position="1"/>
        <end position="25"/>
    </location>
</feature>
<feature type="region of interest" description="Disordered" evidence="1">
    <location>
        <begin position="241"/>
        <end position="260"/>
    </location>
</feature>
<feature type="region of interest" description="Disordered" evidence="1">
    <location>
        <begin position="457"/>
        <end position="486"/>
    </location>
</feature>
<feature type="compositionally biased region" description="Low complexity" evidence="1">
    <location>
        <begin position="474"/>
        <end position="486"/>
    </location>
</feature>
<dbReference type="OrthoDB" id="420032at2759"/>
<feature type="compositionally biased region" description="Low complexity" evidence="1">
    <location>
        <begin position="130"/>
        <end position="147"/>
    </location>
</feature>